<feature type="binding site" evidence="20">
    <location>
        <position position="269"/>
    </location>
    <ligand>
        <name>Ca(2+)</name>
        <dbReference type="ChEBI" id="CHEBI:29108"/>
        <label>4</label>
    </ligand>
</feature>
<dbReference type="SUPFAM" id="SSF55486">
    <property type="entry name" value="Metalloproteases ('zincins'), catalytic domain"/>
    <property type="match status" value="1"/>
</dbReference>
<keyword evidence="11 20" id="KW-0862">Zinc</keyword>
<evidence type="ECO:0000256" key="14">
    <source>
        <dbReference type="ARBA" id="ARBA00023105"/>
    </source>
</evidence>
<evidence type="ECO:0000256" key="18">
    <source>
        <dbReference type="ARBA" id="ARBA00031807"/>
    </source>
</evidence>
<dbReference type="SMART" id="SM00235">
    <property type="entry name" value="ZnMc"/>
    <property type="match status" value="1"/>
</dbReference>
<feature type="binding site" evidence="20">
    <location>
        <position position="175"/>
    </location>
    <ligand>
        <name>Ca(2+)</name>
        <dbReference type="ChEBI" id="CHEBI:29108"/>
        <label>2</label>
    </ligand>
</feature>
<dbReference type="STRING" id="62062.ENSHHUP00000083120"/>
<feature type="binding site" evidence="20">
    <location>
        <position position="163"/>
    </location>
    <ligand>
        <name>Ca(2+)</name>
        <dbReference type="ChEBI" id="CHEBI:29108"/>
        <label>3</label>
    </ligand>
</feature>
<dbReference type="InterPro" id="IPR001818">
    <property type="entry name" value="Pept_M10_metallopeptidase"/>
</dbReference>
<dbReference type="InterPro" id="IPR036365">
    <property type="entry name" value="PGBD-like_sf"/>
</dbReference>
<keyword evidence="14" id="KW-0177">Collagen degradation</keyword>
<feature type="binding site" evidence="20">
    <location>
        <position position="205"/>
    </location>
    <ligand>
        <name>Zn(2+)</name>
        <dbReference type="ChEBI" id="CHEBI:29105"/>
        <label>2</label>
        <note>catalytic</note>
    </ligand>
</feature>
<dbReference type="InterPro" id="IPR018486">
    <property type="entry name" value="Hemopexin_CS"/>
</dbReference>
<evidence type="ECO:0000259" key="23">
    <source>
        <dbReference type="SMART" id="SM00235"/>
    </source>
</evidence>
<feature type="binding site" evidence="20">
    <location>
        <position position="410"/>
    </location>
    <ligand>
        <name>Ca(2+)</name>
        <dbReference type="ChEBI" id="CHEBI:29108"/>
        <label>4</label>
    </ligand>
</feature>
<feature type="binding site" evidence="20">
    <location>
        <position position="166"/>
    </location>
    <ligand>
        <name>Zn(2+)</name>
        <dbReference type="ChEBI" id="CHEBI:29105"/>
        <label>1</label>
    </ligand>
</feature>
<dbReference type="PANTHER" id="PTHR10201">
    <property type="entry name" value="MATRIX METALLOPROTEINASE"/>
    <property type="match status" value="1"/>
</dbReference>
<dbReference type="InterPro" id="IPR036375">
    <property type="entry name" value="Hemopexin-like_dom_sf"/>
</dbReference>
<protein>
    <recommendedName>
        <fullName evidence="3">Collagenase 3</fullName>
    </recommendedName>
    <alternativeName>
        <fullName evidence="18">Matrix metalloproteinase-13</fullName>
    </alternativeName>
</protein>
<feature type="binding site" evidence="20">
    <location>
        <position position="363"/>
    </location>
    <ligand>
        <name>Ca(2+)</name>
        <dbReference type="ChEBI" id="CHEBI:29108"/>
        <label>5</label>
    </ligand>
</feature>
<dbReference type="GO" id="GO:0030574">
    <property type="term" value="P:collagen catabolic process"/>
    <property type="evidence" value="ECO:0007669"/>
    <property type="project" value="UniProtKB-KW"/>
</dbReference>
<keyword evidence="6" id="KW-0645">Protease</keyword>
<dbReference type="InterPro" id="IPR018487">
    <property type="entry name" value="Hemopexin-like_repeat"/>
</dbReference>
<dbReference type="Ensembl" id="ENSHHUT00000085742.1">
    <property type="protein sequence ID" value="ENSHHUP00000083120.1"/>
    <property type="gene ID" value="ENSHHUG00000048253.1"/>
</dbReference>
<dbReference type="Gene3D" id="2.110.10.10">
    <property type="entry name" value="Hemopexin-like domain"/>
    <property type="match status" value="1"/>
</dbReference>
<evidence type="ECO:0000256" key="5">
    <source>
        <dbReference type="ARBA" id="ARBA00022530"/>
    </source>
</evidence>
<dbReference type="GO" id="GO:0030198">
    <property type="term" value="P:extracellular matrix organization"/>
    <property type="evidence" value="ECO:0007669"/>
    <property type="project" value="TreeGrafter"/>
</dbReference>
<feature type="binding site" evidence="20">
    <location>
        <position position="184"/>
    </location>
    <ligand>
        <name>Ca(2+)</name>
        <dbReference type="ChEBI" id="CHEBI:29108"/>
        <label>3</label>
    </ligand>
</feature>
<dbReference type="PROSITE" id="PS00024">
    <property type="entry name" value="HEMOPEXIN"/>
    <property type="match status" value="1"/>
</dbReference>
<dbReference type="CDD" id="cd04278">
    <property type="entry name" value="ZnMc_MMP"/>
    <property type="match status" value="1"/>
</dbReference>
<evidence type="ECO:0000256" key="7">
    <source>
        <dbReference type="ARBA" id="ARBA00022723"/>
    </source>
</evidence>
<dbReference type="GeneTree" id="ENSGT00940000166189"/>
<dbReference type="CDD" id="cd00094">
    <property type="entry name" value="HX"/>
    <property type="match status" value="1"/>
</dbReference>
<keyword evidence="7 20" id="KW-0479">Metal-binding</keyword>
<dbReference type="GO" id="GO:0004222">
    <property type="term" value="F:metalloendopeptidase activity"/>
    <property type="evidence" value="ECO:0007669"/>
    <property type="project" value="InterPro"/>
</dbReference>
<evidence type="ECO:0000256" key="15">
    <source>
        <dbReference type="ARBA" id="ARBA00023145"/>
    </source>
</evidence>
<keyword evidence="25" id="KW-1185">Reference proteome</keyword>
<keyword evidence="8" id="KW-0732">Signal</keyword>
<dbReference type="PROSITE" id="PS51642">
    <property type="entry name" value="HEMOPEXIN_2"/>
    <property type="match status" value="3"/>
</dbReference>
<evidence type="ECO:0000313" key="25">
    <source>
        <dbReference type="Proteomes" id="UP000314982"/>
    </source>
</evidence>
<feature type="repeat" description="Hemopexin" evidence="22">
    <location>
        <begin position="357"/>
        <end position="405"/>
    </location>
</feature>
<feature type="binding site" evidence="20">
    <location>
        <position position="181"/>
    </location>
    <ligand>
        <name>Ca(2+)</name>
        <dbReference type="ChEBI" id="CHEBI:29108"/>
        <label>3</label>
    </ligand>
</feature>
<feature type="binding site" evidence="20">
    <location>
        <position position="313"/>
    </location>
    <ligand>
        <name>Ca(2+)</name>
        <dbReference type="ChEBI" id="CHEBI:29108"/>
        <label>4</label>
    </ligand>
</feature>
<dbReference type="InterPro" id="IPR002477">
    <property type="entry name" value="Peptidoglycan-bd-like"/>
</dbReference>
<evidence type="ECO:0000256" key="12">
    <source>
        <dbReference type="ARBA" id="ARBA00022837"/>
    </source>
</evidence>
<keyword evidence="15" id="KW-0865">Zymogen</keyword>
<dbReference type="GO" id="GO:0006508">
    <property type="term" value="P:proteolysis"/>
    <property type="evidence" value="ECO:0007669"/>
    <property type="project" value="UniProtKB-KW"/>
</dbReference>
<evidence type="ECO:0000256" key="13">
    <source>
        <dbReference type="ARBA" id="ARBA00023049"/>
    </source>
</evidence>
<evidence type="ECO:0000256" key="4">
    <source>
        <dbReference type="ARBA" id="ARBA00022525"/>
    </source>
</evidence>
<keyword evidence="12 20" id="KW-0106">Calcium</keyword>
<dbReference type="SMART" id="SM00120">
    <property type="entry name" value="HX"/>
    <property type="match status" value="3"/>
</dbReference>
<dbReference type="Pfam" id="PF00413">
    <property type="entry name" value="Peptidase_M10"/>
    <property type="match status" value="1"/>
</dbReference>
<evidence type="ECO:0000256" key="9">
    <source>
        <dbReference type="ARBA" id="ARBA00022737"/>
    </source>
</evidence>
<feature type="binding site" evidence="20">
    <location>
        <position position="141"/>
    </location>
    <ligand>
        <name>Ca(2+)</name>
        <dbReference type="ChEBI" id="CHEBI:29108"/>
        <label>2</label>
    </ligand>
</feature>
<feature type="binding site" evidence="20">
    <location>
        <position position="159"/>
    </location>
    <ligand>
        <name>Ca(2+)</name>
        <dbReference type="ChEBI" id="CHEBI:29108"/>
        <label>3</label>
    </ligand>
</feature>
<dbReference type="InterPro" id="IPR033739">
    <property type="entry name" value="M10A_MMP"/>
</dbReference>
<feature type="binding site" evidence="20">
    <location>
        <position position="315"/>
    </location>
    <ligand>
        <name>Ca(2+)</name>
        <dbReference type="ChEBI" id="CHEBI:29108"/>
        <label>5</label>
    </ligand>
</feature>
<evidence type="ECO:0000313" key="24">
    <source>
        <dbReference type="Ensembl" id="ENSHHUP00000083120.1"/>
    </source>
</evidence>
<feature type="binding site" evidence="20">
    <location>
        <position position="219"/>
    </location>
    <ligand>
        <name>Zn(2+)</name>
        <dbReference type="ChEBI" id="CHEBI:29105"/>
        <label>2</label>
        <note>catalytic</note>
    </ligand>
</feature>
<evidence type="ECO:0000256" key="17">
    <source>
        <dbReference type="ARBA" id="ARBA00023180"/>
    </source>
</evidence>
<dbReference type="GO" id="GO:0008270">
    <property type="term" value="F:zinc ion binding"/>
    <property type="evidence" value="ECO:0007669"/>
    <property type="project" value="InterPro"/>
</dbReference>
<dbReference type="Gene3D" id="3.40.390.10">
    <property type="entry name" value="Collagenase (Catalytic Domain)"/>
    <property type="match status" value="1"/>
</dbReference>
<comment type="cofactor">
    <cofactor evidence="20">
        <name>Ca(2+)</name>
        <dbReference type="ChEBI" id="CHEBI:29108"/>
    </cofactor>
    <text evidence="20">Can bind about 5 Ca(2+) ions per subunit.</text>
</comment>
<feature type="domain" description="Peptidase metallopeptidase" evidence="23">
    <location>
        <begin position="88"/>
        <end position="245"/>
    </location>
</feature>
<reference evidence="24" key="3">
    <citation type="submission" date="2025-09" db="UniProtKB">
        <authorList>
            <consortium name="Ensembl"/>
        </authorList>
    </citation>
    <scope>IDENTIFICATION</scope>
</reference>
<evidence type="ECO:0000256" key="22">
    <source>
        <dbReference type="PROSITE-ProRule" id="PRU01011"/>
    </source>
</evidence>
<evidence type="ECO:0000256" key="1">
    <source>
        <dbReference type="ARBA" id="ARBA00004498"/>
    </source>
</evidence>
<dbReference type="Pfam" id="PF00045">
    <property type="entry name" value="Hemopexin"/>
    <property type="match status" value="3"/>
</dbReference>
<feature type="modified residue" description="Phosphotyrosine; by PKDCC" evidence="21">
    <location>
        <position position="344"/>
    </location>
</feature>
<keyword evidence="10" id="KW-0378">Hydrolase</keyword>
<feature type="binding site" evidence="20">
    <location>
        <position position="201"/>
    </location>
    <ligand>
        <name>Zn(2+)</name>
        <dbReference type="ChEBI" id="CHEBI:29105"/>
        <label>2</label>
        <note>catalytic</note>
    </ligand>
</feature>
<evidence type="ECO:0000256" key="21">
    <source>
        <dbReference type="PIRSR" id="PIRSR621190-4"/>
    </source>
</evidence>
<keyword evidence="13" id="KW-0482">Metalloprotease</keyword>
<evidence type="ECO:0000256" key="3">
    <source>
        <dbReference type="ARBA" id="ARBA00018037"/>
    </source>
</evidence>
<dbReference type="GO" id="GO:0031012">
    <property type="term" value="C:extracellular matrix"/>
    <property type="evidence" value="ECO:0007669"/>
    <property type="project" value="InterPro"/>
</dbReference>
<dbReference type="FunFam" id="3.40.390.10:FF:000007">
    <property type="entry name" value="Collagenase 3"/>
    <property type="match status" value="1"/>
</dbReference>
<comment type="similarity">
    <text evidence="2">Belongs to the peptidase M10A family.</text>
</comment>
<feature type="binding site" evidence="20">
    <location>
        <position position="107"/>
    </location>
    <ligand>
        <name>Ca(2+)</name>
        <dbReference type="ChEBI" id="CHEBI:29108"/>
        <label>1</label>
    </ligand>
</feature>
<reference evidence="25" key="1">
    <citation type="submission" date="2018-06" db="EMBL/GenBank/DDBJ databases">
        <title>Genome assembly of Danube salmon.</title>
        <authorList>
            <person name="Macqueen D.J."/>
            <person name="Gundappa M.K."/>
        </authorList>
    </citation>
    <scope>NUCLEOTIDE SEQUENCE [LARGE SCALE GENOMIC DNA]</scope>
</reference>
<dbReference type="SUPFAM" id="SSF50923">
    <property type="entry name" value="Hemopexin-like domain"/>
    <property type="match status" value="1"/>
</dbReference>
<keyword evidence="4" id="KW-0964">Secreted</keyword>
<name>A0A4W5RA03_9TELE</name>
<proteinExistence type="inferred from homology"/>
<dbReference type="SUPFAM" id="SSF47090">
    <property type="entry name" value="PGBD-like"/>
    <property type="match status" value="1"/>
</dbReference>
<evidence type="ECO:0000256" key="11">
    <source>
        <dbReference type="ARBA" id="ARBA00022833"/>
    </source>
</evidence>
<keyword evidence="17" id="KW-0325">Glycoprotein</keyword>
<accession>A0A4W5RA03</accession>
<sequence length="557" mass="63639">SHHCILRCVNLCYCFPLQKYLRRFYNLRAGLQGTKTHRSSDAMQAKIREMQSFFNLQVTGSLDANTLELMSMARCGVPDVGEYNHFPRHLKWQNTNVTFRIVNYTPDLKKADVDRAIRNAFNIWADVTPLTFKKLPEGKADIMIAFGTKEHGDFNPFDGPDGLLAHAYPPGRDIGGDTHFDEDEHWSKDSDAYNLFLVATHEFGHALGLSHSTDPGALMYPVYSYSQGYPLSEDDITGIQALYGPNPRHRKVKPKPDAPNKCDPMLSFDAVTELRGETIIFKDRFYWRLHPQFAEPEQTLIKSTWPSLPNKVDAAYEYPEKDMVFIFSGIRMWALNGYNLVEGYPKYIHKLGLPKTVRTVDAAVYIPDTGKTLLFSEEHYWSYDEKTNTMDSGFPRSIEMDFPGMAEEVDAAVYQYGISKSQIFILFLLCSFHYICFEYIINSSNKFTLSFSLQDICISSMNTHNLNTATVQGRSFRLLGQTLFSTADPLVENYYYFMGNVAHRSFVLDTCLSLLFLTHLKGCWNMLCKMVGLCIELMQKPLCRVLLYGSTIFTSLV</sequence>
<evidence type="ECO:0000256" key="2">
    <source>
        <dbReference type="ARBA" id="ARBA00010370"/>
    </source>
</evidence>
<comment type="subcellular location">
    <subcellularLocation>
        <location evidence="1">Secreted</location>
        <location evidence="1">Extracellular space</location>
        <location evidence="1">Extracellular matrix</location>
    </subcellularLocation>
</comment>
<dbReference type="Pfam" id="PF01471">
    <property type="entry name" value="PG_binding_1"/>
    <property type="match status" value="1"/>
</dbReference>
<comment type="cofactor">
    <cofactor evidence="20">
        <name>Zn(2+)</name>
        <dbReference type="ChEBI" id="CHEBI:29105"/>
    </cofactor>
    <text evidence="20">Binds 2 Zn(2+) ions per subunit.</text>
</comment>
<dbReference type="PANTHER" id="PTHR10201:SF165">
    <property type="entry name" value="COLLAGENASE 3"/>
    <property type="match status" value="1"/>
</dbReference>
<dbReference type="GO" id="GO:0005615">
    <property type="term" value="C:extracellular space"/>
    <property type="evidence" value="ECO:0007669"/>
    <property type="project" value="TreeGrafter"/>
</dbReference>
<feature type="binding site" description="in inhibited form" evidence="20">
    <location>
        <position position="75"/>
    </location>
    <ligand>
        <name>Zn(2+)</name>
        <dbReference type="ChEBI" id="CHEBI:29105"/>
        <label>2</label>
        <note>catalytic</note>
    </ligand>
</feature>
<feature type="binding site" evidence="20">
    <location>
        <position position="151"/>
    </location>
    <ligand>
        <name>Zn(2+)</name>
        <dbReference type="ChEBI" id="CHEBI:29105"/>
        <label>1</label>
    </ligand>
</feature>
<keyword evidence="5" id="KW-0272">Extracellular matrix</keyword>
<dbReference type="InterPro" id="IPR006026">
    <property type="entry name" value="Peptidase_Metallo"/>
</dbReference>
<dbReference type="InterPro" id="IPR024079">
    <property type="entry name" value="MetalloPept_cat_dom_sf"/>
</dbReference>
<feature type="binding site" evidence="20">
    <location>
        <position position="177"/>
    </location>
    <ligand>
        <name>Ca(2+)</name>
        <dbReference type="ChEBI" id="CHEBI:29108"/>
        <label>2</label>
    </ligand>
</feature>
<feature type="binding site" evidence="20">
    <location>
        <position position="153"/>
    </location>
    <ligand>
        <name>Zn(2+)</name>
        <dbReference type="ChEBI" id="CHEBI:29105"/>
        <label>1</label>
    </ligand>
</feature>
<dbReference type="PRINTS" id="PR00138">
    <property type="entry name" value="MATRIXIN"/>
</dbReference>
<evidence type="ECO:0000256" key="20">
    <source>
        <dbReference type="PIRSR" id="PIRSR621190-2"/>
    </source>
</evidence>
<dbReference type="AlphaFoldDB" id="A0A4W5RA03"/>
<feature type="repeat" description="Hemopexin" evidence="22">
    <location>
        <begin position="309"/>
        <end position="355"/>
    </location>
</feature>
<keyword evidence="16" id="KW-1015">Disulfide bond</keyword>
<evidence type="ECO:0000256" key="16">
    <source>
        <dbReference type="ARBA" id="ARBA00023157"/>
    </source>
</evidence>
<evidence type="ECO:0000256" key="8">
    <source>
        <dbReference type="ARBA" id="ARBA00022729"/>
    </source>
</evidence>
<feature type="binding site" evidence="20">
    <location>
        <position position="211"/>
    </location>
    <ligand>
        <name>Zn(2+)</name>
        <dbReference type="ChEBI" id="CHEBI:29105"/>
        <label>2</label>
        <note>catalytic</note>
    </ligand>
</feature>
<evidence type="ECO:0000256" key="19">
    <source>
        <dbReference type="PIRSR" id="PIRSR621190-1"/>
    </source>
</evidence>
<dbReference type="InterPro" id="IPR000585">
    <property type="entry name" value="Hemopexin-like_dom"/>
</dbReference>
<keyword evidence="9" id="KW-0677">Repeat</keyword>
<organism evidence="24 25">
    <name type="scientific">Hucho hucho</name>
    <name type="common">huchen</name>
    <dbReference type="NCBI Taxonomy" id="62062"/>
    <lineage>
        <taxon>Eukaryota</taxon>
        <taxon>Metazoa</taxon>
        <taxon>Chordata</taxon>
        <taxon>Craniata</taxon>
        <taxon>Vertebrata</taxon>
        <taxon>Euteleostomi</taxon>
        <taxon>Actinopterygii</taxon>
        <taxon>Neopterygii</taxon>
        <taxon>Teleostei</taxon>
        <taxon>Protacanthopterygii</taxon>
        <taxon>Salmoniformes</taxon>
        <taxon>Salmonidae</taxon>
        <taxon>Salmoninae</taxon>
        <taxon>Hucho</taxon>
    </lineage>
</organism>
<dbReference type="FunFam" id="2.110.10.10:FF:000002">
    <property type="entry name" value="Matrix metallopeptidase 3"/>
    <property type="match status" value="1"/>
</dbReference>
<feature type="repeat" description="Hemopexin" evidence="22">
    <location>
        <begin position="259"/>
        <end position="308"/>
    </location>
</feature>
<dbReference type="InterPro" id="IPR021190">
    <property type="entry name" value="Pept_M10A"/>
</dbReference>
<evidence type="ECO:0000256" key="6">
    <source>
        <dbReference type="ARBA" id="ARBA00022670"/>
    </source>
</evidence>
<dbReference type="Proteomes" id="UP000314982">
    <property type="component" value="Unassembled WGS sequence"/>
</dbReference>
<feature type="binding site" evidence="20">
    <location>
        <position position="179"/>
    </location>
    <ligand>
        <name>Zn(2+)</name>
        <dbReference type="ChEBI" id="CHEBI:29105"/>
        <label>1</label>
    </ligand>
</feature>
<feature type="binding site" evidence="20">
    <location>
        <position position="158"/>
    </location>
    <ligand>
        <name>Ca(2+)</name>
        <dbReference type="ChEBI" id="CHEBI:29108"/>
        <label>3</label>
    </ligand>
</feature>
<reference evidence="24" key="2">
    <citation type="submission" date="2025-08" db="UniProtKB">
        <authorList>
            <consortium name="Ensembl"/>
        </authorList>
    </citation>
    <scope>IDENTIFICATION</scope>
</reference>
<evidence type="ECO:0000256" key="10">
    <source>
        <dbReference type="ARBA" id="ARBA00022801"/>
    </source>
</evidence>
<feature type="active site" evidence="19">
    <location>
        <position position="202"/>
    </location>
</feature>
<feature type="binding site" evidence="20">
    <location>
        <position position="184"/>
    </location>
    <ligand>
        <name>Ca(2+)</name>
        <dbReference type="ChEBI" id="CHEBI:29108"/>
        <label>1</label>
    </ligand>
</feature>